<comment type="caution">
    <text evidence="1">The sequence shown here is derived from an EMBL/GenBank/DDBJ whole genome shotgun (WGS) entry which is preliminary data.</text>
</comment>
<protein>
    <submittedName>
        <fullName evidence="1">Uncharacterized protein</fullName>
    </submittedName>
</protein>
<dbReference type="Proteomes" id="UP001320843">
    <property type="component" value="Unassembled WGS sequence"/>
</dbReference>
<keyword evidence="2" id="KW-1185">Reference proteome</keyword>
<accession>A0ABT3DYW3</accession>
<sequence>MAFQPQGNLIPENDKLEVEDKALLTEQMHSFLALAKARNVDFATCPEYSCPWDGLVGAIEDERFPRQGALWSIGCESITPAQLDERSHKLQAVGVVVVRSATTPSSGQFLNILCHLFWTLEDNGNARRVALLQAKTTPMGGTDYERDSLICGQEIFRFGTHTENRLVCLICSDVLSTEFRNNITPELLRNTLVVHLQLNKDSAAAGFSDYRGRCCYTQPRTTEILCLNWAKGTKIKVGNTFNELVSEPKSIYYRPETDIDGNDNDIISNHKKGCFLTYWHEMRTVAFILHPDSQIFQFRISKPLMEGAAPGARRTAPKMEARYEWQMGEWTECTTDADDGFDAYLVANPESAVHLAPYAARHVDLERLMQLSTGYAVNEDSFGWKELPSFRLAKDDTSSRLRLCWSTSGGGEVHRADCQKRFNGLAVALNDLTNLPLRLATFKGEELRLTYESAPMFRKFRNIVSGEKRGTVVFLGMQPSLDALDRTKDQLSKRLYDHNEDRQILSILYRDTSGALKDHMDTILPPGIGDDPNIDPVDIFNA</sequence>
<evidence type="ECO:0000313" key="1">
    <source>
        <dbReference type="EMBL" id="MCW0400484.1"/>
    </source>
</evidence>
<reference evidence="1 2" key="1">
    <citation type="submission" date="2022-06" db="EMBL/GenBank/DDBJ databases">
        <title>Dynamics of rice microbiomes reveals core vertical transmitted seed endophytes.</title>
        <authorList>
            <person name="Liao K."/>
            <person name="Zhang X."/>
        </authorList>
    </citation>
    <scope>NUCLEOTIDE SEQUENCE [LARGE SCALE GENOMIC DNA]</scope>
    <source>
        <strain evidence="1 2">YT10-10-1</strain>
    </source>
</reference>
<evidence type="ECO:0000313" key="2">
    <source>
        <dbReference type="Proteomes" id="UP001320843"/>
    </source>
</evidence>
<name>A0ABT3DYW3_9XANT</name>
<dbReference type="EMBL" id="JANFWR010000022">
    <property type="protein sequence ID" value="MCW0400484.1"/>
    <property type="molecule type" value="Genomic_DNA"/>
</dbReference>
<organism evidence="1 2">
    <name type="scientific">Xanthomonas sacchari</name>
    <dbReference type="NCBI Taxonomy" id="56458"/>
    <lineage>
        <taxon>Bacteria</taxon>
        <taxon>Pseudomonadati</taxon>
        <taxon>Pseudomonadota</taxon>
        <taxon>Gammaproteobacteria</taxon>
        <taxon>Lysobacterales</taxon>
        <taxon>Lysobacteraceae</taxon>
        <taxon>Xanthomonas</taxon>
    </lineage>
</organism>
<gene>
    <name evidence="1" type="ORF">NB700_003040</name>
</gene>
<proteinExistence type="predicted"/>